<dbReference type="AlphaFoldDB" id="R0L380"/>
<name>R0L380_ANAPL</name>
<protein>
    <submittedName>
        <fullName evidence="2">Linker for activation of T-cells family member 2</fullName>
    </submittedName>
</protein>
<dbReference type="GO" id="GO:0050853">
    <property type="term" value="P:B cell receptor signaling pathway"/>
    <property type="evidence" value="ECO:0007669"/>
    <property type="project" value="TreeGrafter"/>
</dbReference>
<sequence length="221" mass="24250">MLLGAAVSACVRCQLSGTKREKKQNKQTNQLGSQQTFEVIRSHSMLAVTRRLDQIKEPENFTITRKAHEELGASRPFGIDSRTEPRYQNFLTEDYLCEDAAYVEPIPVAFYEHAKCFTSPKAKEEDSHSYQNVFIGDTCGSGLDDVDDYENSPAIHAWKSEQSAAALYIDSQDEEPDYVNTNPAPDPTLLSKQSAGAEHSKGSPGAPAGAAHPALRSAATR</sequence>
<dbReference type="GO" id="GO:0019722">
    <property type="term" value="P:calcium-mediated signaling"/>
    <property type="evidence" value="ECO:0007669"/>
    <property type="project" value="TreeGrafter"/>
</dbReference>
<organism evidence="2 3">
    <name type="scientific">Anas platyrhynchos</name>
    <name type="common">Mallard</name>
    <name type="synonym">Anas boschas</name>
    <dbReference type="NCBI Taxonomy" id="8839"/>
    <lineage>
        <taxon>Eukaryota</taxon>
        <taxon>Metazoa</taxon>
        <taxon>Chordata</taxon>
        <taxon>Craniata</taxon>
        <taxon>Vertebrata</taxon>
        <taxon>Euteleostomi</taxon>
        <taxon>Archelosauria</taxon>
        <taxon>Archosauria</taxon>
        <taxon>Dinosauria</taxon>
        <taxon>Saurischia</taxon>
        <taxon>Theropoda</taxon>
        <taxon>Coelurosauria</taxon>
        <taxon>Aves</taxon>
        <taxon>Neognathae</taxon>
        <taxon>Galloanserae</taxon>
        <taxon>Anseriformes</taxon>
        <taxon>Anatidae</taxon>
        <taxon>Anatinae</taxon>
        <taxon>Anas</taxon>
    </lineage>
</organism>
<dbReference type="Proteomes" id="UP000296049">
    <property type="component" value="Unassembled WGS sequence"/>
</dbReference>
<evidence type="ECO:0000313" key="2">
    <source>
        <dbReference type="EMBL" id="EOA95839.1"/>
    </source>
</evidence>
<evidence type="ECO:0000313" key="3">
    <source>
        <dbReference type="Proteomes" id="UP000296049"/>
    </source>
</evidence>
<dbReference type="GO" id="GO:0042113">
    <property type="term" value="P:B cell activation"/>
    <property type="evidence" value="ECO:0007669"/>
    <property type="project" value="InterPro"/>
</dbReference>
<feature type="compositionally biased region" description="Low complexity" evidence="1">
    <location>
        <begin position="202"/>
        <end position="221"/>
    </location>
</feature>
<dbReference type="Pfam" id="PF15703">
    <property type="entry name" value="LAT2"/>
    <property type="match status" value="1"/>
</dbReference>
<dbReference type="GO" id="GO:0005886">
    <property type="term" value="C:plasma membrane"/>
    <property type="evidence" value="ECO:0007669"/>
    <property type="project" value="TreeGrafter"/>
</dbReference>
<gene>
    <name evidence="2" type="ORF">Anapl_10249</name>
</gene>
<dbReference type="InterPro" id="IPR031428">
    <property type="entry name" value="LAT2"/>
</dbReference>
<dbReference type="EMBL" id="KB744160">
    <property type="protein sequence ID" value="EOA95839.1"/>
    <property type="molecule type" value="Genomic_DNA"/>
</dbReference>
<accession>R0L380</accession>
<dbReference type="PANTHER" id="PTHR15646:SF5">
    <property type="entry name" value="LINKER FOR ACTIVATION OF T-CELLS FAMILY MEMBER 2"/>
    <property type="match status" value="1"/>
</dbReference>
<proteinExistence type="predicted"/>
<reference evidence="3" key="1">
    <citation type="journal article" date="2013" name="Nat. Genet.">
        <title>The duck genome and transcriptome provide insight into an avian influenza virus reservoir species.</title>
        <authorList>
            <person name="Huang Y."/>
            <person name="Li Y."/>
            <person name="Burt D.W."/>
            <person name="Chen H."/>
            <person name="Zhang Y."/>
            <person name="Qian W."/>
            <person name="Kim H."/>
            <person name="Gan S."/>
            <person name="Zhao Y."/>
            <person name="Li J."/>
            <person name="Yi K."/>
            <person name="Feng H."/>
            <person name="Zhu P."/>
            <person name="Li B."/>
            <person name="Liu Q."/>
            <person name="Fairley S."/>
            <person name="Magor K.E."/>
            <person name="Du Z."/>
            <person name="Hu X."/>
            <person name="Goodman L."/>
            <person name="Tafer H."/>
            <person name="Vignal A."/>
            <person name="Lee T."/>
            <person name="Kim K.W."/>
            <person name="Sheng Z."/>
            <person name="An Y."/>
            <person name="Searle S."/>
            <person name="Herrero J."/>
            <person name="Groenen M.A."/>
            <person name="Crooijmans R.P."/>
            <person name="Faraut T."/>
            <person name="Cai Q."/>
            <person name="Webster R.G."/>
            <person name="Aldridge J.R."/>
            <person name="Warren W.C."/>
            <person name="Bartschat S."/>
            <person name="Kehr S."/>
            <person name="Marz M."/>
            <person name="Stadler P.F."/>
            <person name="Smith J."/>
            <person name="Kraus R.H."/>
            <person name="Zhao Y."/>
            <person name="Ren L."/>
            <person name="Fei J."/>
            <person name="Morisson M."/>
            <person name="Kaiser P."/>
            <person name="Griffin D.K."/>
            <person name="Rao M."/>
            <person name="Pitel F."/>
            <person name="Wang J."/>
            <person name="Li N."/>
        </authorList>
    </citation>
    <scope>NUCLEOTIDE SEQUENCE [LARGE SCALE GENOMIC DNA]</scope>
</reference>
<dbReference type="PANTHER" id="PTHR15646">
    <property type="entry name" value="LINKER FOR ACTIVATION OF T-CELLS FAMILY MEMBER 2"/>
    <property type="match status" value="1"/>
</dbReference>
<keyword evidence="3" id="KW-1185">Reference proteome</keyword>
<evidence type="ECO:0000256" key="1">
    <source>
        <dbReference type="SAM" id="MobiDB-lite"/>
    </source>
</evidence>
<feature type="region of interest" description="Disordered" evidence="1">
    <location>
        <begin position="172"/>
        <end position="221"/>
    </location>
</feature>